<dbReference type="OrthoDB" id="5584477at2759"/>
<accession>A0A9P6B3L8</accession>
<protein>
    <recommendedName>
        <fullName evidence="1">Fungal-type protein kinase domain-containing protein</fullName>
    </recommendedName>
</protein>
<evidence type="ECO:0000313" key="3">
    <source>
        <dbReference type="Proteomes" id="UP000886523"/>
    </source>
</evidence>
<evidence type="ECO:0000259" key="1">
    <source>
        <dbReference type="Pfam" id="PF17667"/>
    </source>
</evidence>
<reference evidence="2" key="1">
    <citation type="journal article" date="2020" name="Nat. Commun.">
        <title>Large-scale genome sequencing of mycorrhizal fungi provides insights into the early evolution of symbiotic traits.</title>
        <authorList>
            <person name="Miyauchi S."/>
            <person name="Kiss E."/>
            <person name="Kuo A."/>
            <person name="Drula E."/>
            <person name="Kohler A."/>
            <person name="Sanchez-Garcia M."/>
            <person name="Morin E."/>
            <person name="Andreopoulos B."/>
            <person name="Barry K.W."/>
            <person name="Bonito G."/>
            <person name="Buee M."/>
            <person name="Carver A."/>
            <person name="Chen C."/>
            <person name="Cichocki N."/>
            <person name="Clum A."/>
            <person name="Culley D."/>
            <person name="Crous P.W."/>
            <person name="Fauchery L."/>
            <person name="Girlanda M."/>
            <person name="Hayes R.D."/>
            <person name="Keri Z."/>
            <person name="LaButti K."/>
            <person name="Lipzen A."/>
            <person name="Lombard V."/>
            <person name="Magnuson J."/>
            <person name="Maillard F."/>
            <person name="Murat C."/>
            <person name="Nolan M."/>
            <person name="Ohm R.A."/>
            <person name="Pangilinan J."/>
            <person name="Pereira M.F."/>
            <person name="Perotto S."/>
            <person name="Peter M."/>
            <person name="Pfister S."/>
            <person name="Riley R."/>
            <person name="Sitrit Y."/>
            <person name="Stielow J.B."/>
            <person name="Szollosi G."/>
            <person name="Zifcakova L."/>
            <person name="Stursova M."/>
            <person name="Spatafora J.W."/>
            <person name="Tedersoo L."/>
            <person name="Vaario L.M."/>
            <person name="Yamada A."/>
            <person name="Yan M."/>
            <person name="Wang P."/>
            <person name="Xu J."/>
            <person name="Bruns T."/>
            <person name="Baldrian P."/>
            <person name="Vilgalys R."/>
            <person name="Dunand C."/>
            <person name="Henrissat B."/>
            <person name="Grigoriev I.V."/>
            <person name="Hibbett D."/>
            <person name="Nagy L.G."/>
            <person name="Martin F.M."/>
        </authorList>
    </citation>
    <scope>NUCLEOTIDE SEQUENCE</scope>
    <source>
        <strain evidence="2">UP504</strain>
    </source>
</reference>
<gene>
    <name evidence="2" type="ORF">BS47DRAFT_602867</name>
</gene>
<dbReference type="AlphaFoldDB" id="A0A9P6B3L8"/>
<proteinExistence type="predicted"/>
<comment type="caution">
    <text evidence="2">The sequence shown here is derived from an EMBL/GenBank/DDBJ whole genome shotgun (WGS) entry which is preliminary data.</text>
</comment>
<dbReference type="EMBL" id="MU128936">
    <property type="protein sequence ID" value="KAF9516767.1"/>
    <property type="molecule type" value="Genomic_DNA"/>
</dbReference>
<name>A0A9P6B3L8_9AGAM</name>
<sequence>MLVTGIFWLWMKMSRVRKYSTNCRFGSNFEFLPTRCRGILIDGDLAKHIDNQRVPEPGESISGTLPFMSMNLLIRLVEGTRVYHNPNDDLESGAWVAMVCGLEHSVQYSPTKRERSWLAGLLSHHVATVSQTKLTISSYPPPMDHPFYGLIVKWLRLFAKRAEEDRFGAKGTVSTETYITSYQEFLREGFTWLKTYGADLHKSWRDLFLSQTIKEYWE</sequence>
<organism evidence="2 3">
    <name type="scientific">Hydnum rufescens UP504</name>
    <dbReference type="NCBI Taxonomy" id="1448309"/>
    <lineage>
        <taxon>Eukaryota</taxon>
        <taxon>Fungi</taxon>
        <taxon>Dikarya</taxon>
        <taxon>Basidiomycota</taxon>
        <taxon>Agaricomycotina</taxon>
        <taxon>Agaricomycetes</taxon>
        <taxon>Cantharellales</taxon>
        <taxon>Hydnaceae</taxon>
        <taxon>Hydnum</taxon>
    </lineage>
</organism>
<dbReference type="InterPro" id="IPR040976">
    <property type="entry name" value="Pkinase_fungal"/>
</dbReference>
<dbReference type="Proteomes" id="UP000886523">
    <property type="component" value="Unassembled WGS sequence"/>
</dbReference>
<dbReference type="Pfam" id="PF17667">
    <property type="entry name" value="Pkinase_fungal"/>
    <property type="match status" value="1"/>
</dbReference>
<evidence type="ECO:0000313" key="2">
    <source>
        <dbReference type="EMBL" id="KAF9516767.1"/>
    </source>
</evidence>
<feature type="domain" description="Fungal-type protein kinase" evidence="1">
    <location>
        <begin position="35"/>
        <end position="98"/>
    </location>
</feature>
<keyword evidence="3" id="KW-1185">Reference proteome</keyword>